<dbReference type="EMBL" id="CM044701">
    <property type="protein sequence ID" value="KAI5683159.1"/>
    <property type="molecule type" value="Genomic_DNA"/>
</dbReference>
<dbReference type="Proteomes" id="UP001060085">
    <property type="component" value="Linkage Group LG01"/>
</dbReference>
<name>A0ACC0CEE7_CATRO</name>
<sequence length="243" mass="26707">MKTNLGQLMNDVDIAETSRTDVDIPDIGTLIHESSKLELVDIRWKNSIVDEDENNKDEEEMVRGSKKKRAHPETSSPPALAFVPPGTSTSPVATSTSPVTLTPFLQLPYSSLPPISTPSFLSSAMGTSSRPSISLTGKYQKLKVNAKCPHIENDSPCRLTSSLCSRLPMPSLPSDQEVAVPCHRFRRYLLLLPKSPASRERRGCGDTSASTGQVRWIHDLVHLSVQRAIRFGTHSVLSFSSDR</sequence>
<proteinExistence type="predicted"/>
<protein>
    <submittedName>
        <fullName evidence="1">Uncharacterized protein</fullName>
    </submittedName>
</protein>
<organism evidence="1 2">
    <name type="scientific">Catharanthus roseus</name>
    <name type="common">Madagascar periwinkle</name>
    <name type="synonym">Vinca rosea</name>
    <dbReference type="NCBI Taxonomy" id="4058"/>
    <lineage>
        <taxon>Eukaryota</taxon>
        <taxon>Viridiplantae</taxon>
        <taxon>Streptophyta</taxon>
        <taxon>Embryophyta</taxon>
        <taxon>Tracheophyta</taxon>
        <taxon>Spermatophyta</taxon>
        <taxon>Magnoliopsida</taxon>
        <taxon>eudicotyledons</taxon>
        <taxon>Gunneridae</taxon>
        <taxon>Pentapetalae</taxon>
        <taxon>asterids</taxon>
        <taxon>lamiids</taxon>
        <taxon>Gentianales</taxon>
        <taxon>Apocynaceae</taxon>
        <taxon>Rauvolfioideae</taxon>
        <taxon>Vinceae</taxon>
        <taxon>Catharanthinae</taxon>
        <taxon>Catharanthus</taxon>
    </lineage>
</organism>
<evidence type="ECO:0000313" key="1">
    <source>
        <dbReference type="EMBL" id="KAI5683159.1"/>
    </source>
</evidence>
<keyword evidence="2" id="KW-1185">Reference proteome</keyword>
<reference evidence="2" key="1">
    <citation type="journal article" date="2023" name="Nat. Plants">
        <title>Single-cell RNA sequencing provides a high-resolution roadmap for understanding the multicellular compartmentation of specialized metabolism.</title>
        <authorList>
            <person name="Sun S."/>
            <person name="Shen X."/>
            <person name="Li Y."/>
            <person name="Li Y."/>
            <person name="Wang S."/>
            <person name="Li R."/>
            <person name="Zhang H."/>
            <person name="Shen G."/>
            <person name="Guo B."/>
            <person name="Wei J."/>
            <person name="Xu J."/>
            <person name="St-Pierre B."/>
            <person name="Chen S."/>
            <person name="Sun C."/>
        </authorList>
    </citation>
    <scope>NUCLEOTIDE SEQUENCE [LARGE SCALE GENOMIC DNA]</scope>
</reference>
<evidence type="ECO:0000313" key="2">
    <source>
        <dbReference type="Proteomes" id="UP001060085"/>
    </source>
</evidence>
<accession>A0ACC0CEE7</accession>
<comment type="caution">
    <text evidence="1">The sequence shown here is derived from an EMBL/GenBank/DDBJ whole genome shotgun (WGS) entry which is preliminary data.</text>
</comment>
<gene>
    <name evidence="1" type="ORF">M9H77_04387</name>
</gene>